<organism evidence="2 3">
    <name type="scientific">Cymbomonas tetramitiformis</name>
    <dbReference type="NCBI Taxonomy" id="36881"/>
    <lineage>
        <taxon>Eukaryota</taxon>
        <taxon>Viridiplantae</taxon>
        <taxon>Chlorophyta</taxon>
        <taxon>Pyramimonadophyceae</taxon>
        <taxon>Pyramimonadales</taxon>
        <taxon>Pyramimonadaceae</taxon>
        <taxon>Cymbomonas</taxon>
    </lineage>
</organism>
<accession>A0AAE0BPM4</accession>
<feature type="compositionally biased region" description="Polar residues" evidence="1">
    <location>
        <begin position="1"/>
        <end position="10"/>
    </location>
</feature>
<proteinExistence type="predicted"/>
<evidence type="ECO:0000313" key="3">
    <source>
        <dbReference type="Proteomes" id="UP001190700"/>
    </source>
</evidence>
<feature type="region of interest" description="Disordered" evidence="1">
    <location>
        <begin position="222"/>
        <end position="243"/>
    </location>
</feature>
<protein>
    <submittedName>
        <fullName evidence="2">Uncharacterized protein</fullName>
    </submittedName>
</protein>
<dbReference type="EMBL" id="LGRX02033805">
    <property type="protein sequence ID" value="KAK3239838.1"/>
    <property type="molecule type" value="Genomic_DNA"/>
</dbReference>
<name>A0AAE0BPM4_9CHLO</name>
<keyword evidence="3" id="KW-1185">Reference proteome</keyword>
<dbReference type="Proteomes" id="UP001190700">
    <property type="component" value="Unassembled WGS sequence"/>
</dbReference>
<reference evidence="2 3" key="1">
    <citation type="journal article" date="2015" name="Genome Biol. Evol.">
        <title>Comparative Genomics of a Bacterivorous Green Alga Reveals Evolutionary Causalities and Consequences of Phago-Mixotrophic Mode of Nutrition.</title>
        <authorList>
            <person name="Burns J.A."/>
            <person name="Paasch A."/>
            <person name="Narechania A."/>
            <person name="Kim E."/>
        </authorList>
    </citation>
    <scope>NUCLEOTIDE SEQUENCE [LARGE SCALE GENOMIC DNA]</scope>
    <source>
        <strain evidence="2 3">PLY_AMNH</strain>
    </source>
</reference>
<evidence type="ECO:0000313" key="2">
    <source>
        <dbReference type="EMBL" id="KAK3239838.1"/>
    </source>
</evidence>
<dbReference type="AlphaFoldDB" id="A0AAE0BPM4"/>
<feature type="region of interest" description="Disordered" evidence="1">
    <location>
        <begin position="1"/>
        <end position="118"/>
    </location>
</feature>
<comment type="caution">
    <text evidence="2">The sequence shown here is derived from an EMBL/GenBank/DDBJ whole genome shotgun (WGS) entry which is preliminary data.</text>
</comment>
<sequence>MPSLTGSEVNAPTPAPSGVGCASSEMWDESRDGQSEQLDAESWPAGLQEASSGKLVGLQEASSGKPVGLQEASSGKPVGLQEASSGKPVGLQEASSGKPVGLQEASSGKPVPPNVQHFPEDVQQVPQQNARAAAQTITRGVLQPRSQPRLIGGHRVLSHTVRSLPRFFPIVAPGDPSSLPVEAQVASYAPEQSLQAYGHMVSSKGSPTPRYRQDRGQQIVRAAAPQAEPEDDTSEKSHMADLNPAEPLLTDREYWYNYSLVLVRSFTTCAQFFTADCAFVILS</sequence>
<evidence type="ECO:0000256" key="1">
    <source>
        <dbReference type="SAM" id="MobiDB-lite"/>
    </source>
</evidence>
<gene>
    <name evidence="2" type="ORF">CYMTET_50269</name>
</gene>